<feature type="transmembrane region" description="Helical" evidence="2">
    <location>
        <begin position="628"/>
        <end position="660"/>
    </location>
</feature>
<gene>
    <name evidence="4" type="ORF">GCM10009819_26670</name>
</gene>
<dbReference type="InterPro" id="IPR052901">
    <property type="entry name" value="Bact_TGase-like"/>
</dbReference>
<dbReference type="InterPro" id="IPR021878">
    <property type="entry name" value="TgpA_N"/>
</dbReference>
<evidence type="ECO:0000313" key="4">
    <source>
        <dbReference type="EMBL" id="GAA2040010.1"/>
    </source>
</evidence>
<dbReference type="InterPro" id="IPR038765">
    <property type="entry name" value="Papain-like_cys_pep_sf"/>
</dbReference>
<dbReference type="Pfam" id="PF01841">
    <property type="entry name" value="Transglut_core"/>
    <property type="match status" value="1"/>
</dbReference>
<evidence type="ECO:0000313" key="5">
    <source>
        <dbReference type="Proteomes" id="UP001501196"/>
    </source>
</evidence>
<dbReference type="SUPFAM" id="SSF54001">
    <property type="entry name" value="Cysteine proteinases"/>
    <property type="match status" value="1"/>
</dbReference>
<comment type="caution">
    <text evidence="4">The sequence shown here is derived from an EMBL/GenBank/DDBJ whole genome shotgun (WGS) entry which is preliminary data.</text>
</comment>
<evidence type="ECO:0000256" key="1">
    <source>
        <dbReference type="SAM" id="MobiDB-lite"/>
    </source>
</evidence>
<keyword evidence="2" id="KW-1133">Transmembrane helix</keyword>
<protein>
    <submittedName>
        <fullName evidence="4">Transglutaminase-like domain-containing protein</fullName>
    </submittedName>
</protein>
<feature type="transmembrane region" description="Helical" evidence="2">
    <location>
        <begin position="198"/>
        <end position="218"/>
    </location>
</feature>
<sequence length="781" mass="81295">MSATGTPRAAPDRRPGGPTRAPIRIAGAGLPSALVSTAILVAVAATAMIPWWPVYESGAFLVAAAVAILVGAAVGVVGAAFAWPSWAVVSTVAAAYLVLGVPVAVPTSAYGGVLPTAEGLIDLVSAVALSWKQLVTISVPVGSYQALLVPPFLLGLIATTASVTIALRTRRPALALLPPAGLLVAGIVLGVVHDDVAFEAGVAFLVAGVAWLVRLAIAERRRASLAGSAEAALADVRRIVGATVVVALALVGATAATLALPAGPRSVARAELRPPFEPNDYDSPLAGFRAAFEPDAADLEMLQVRGLPEGVGLRIAVLDTYDGVVYSVGGSDRAGASGQFTRLPYRLDQSGTPGERVELDVAVLAYDDVWVPGVGNLERIAFGGPRQGVLEDDFAYNDVTGTAGVRSGLTAGDRYTSQSVATVEPVDLASLRPGGAILPDSPDPPDPLLRLLDRWTRSSDTPGVRLAAMIEGFHREGYVSHGIGEDEVPSRSGHALDRLAELATAKPMVGDGEQYAVAAALLAREIGFPARVVVGYLPGGEADAEPDGARTLHGDDLQAWIEVQAEDGAWIPVDPNPEVRPVPERQPDEPTIVSRPQSALPPPEDPTPVDDLAAEPDSGSQDPDRGDAWVAALLAVLRITGIALAVLALLASPFLAIILAKARRRRLRRRAPTVVERIEGGWQEFADQAADHGYPMTVTATRAEQAAVVGGLAPAVLAAVVDRAVFGPDGPRDGDDERVWAAVDELQRRLDEPRSWRERMRARVSLGSLGGYAGSRKGGAT</sequence>
<dbReference type="EMBL" id="BAAAPW010000004">
    <property type="protein sequence ID" value="GAA2040010.1"/>
    <property type="molecule type" value="Genomic_DNA"/>
</dbReference>
<name>A0ABN2UMS6_9MICO</name>
<dbReference type="Pfam" id="PF11992">
    <property type="entry name" value="TgpA_N"/>
    <property type="match status" value="1"/>
</dbReference>
<evidence type="ECO:0000256" key="2">
    <source>
        <dbReference type="SAM" id="Phobius"/>
    </source>
</evidence>
<dbReference type="Gene3D" id="3.10.620.30">
    <property type="match status" value="1"/>
</dbReference>
<feature type="domain" description="Transglutaminase-like" evidence="3">
    <location>
        <begin position="504"/>
        <end position="577"/>
    </location>
</feature>
<dbReference type="Proteomes" id="UP001501196">
    <property type="component" value="Unassembled WGS sequence"/>
</dbReference>
<feature type="region of interest" description="Disordered" evidence="1">
    <location>
        <begin position="571"/>
        <end position="624"/>
    </location>
</feature>
<feature type="transmembrane region" description="Helical" evidence="2">
    <location>
        <begin position="174"/>
        <end position="192"/>
    </location>
</feature>
<keyword evidence="2" id="KW-0812">Transmembrane</keyword>
<accession>A0ABN2UMS6</accession>
<dbReference type="SMART" id="SM00460">
    <property type="entry name" value="TGc"/>
    <property type="match status" value="1"/>
</dbReference>
<feature type="transmembrane region" description="Helical" evidence="2">
    <location>
        <begin position="148"/>
        <end position="167"/>
    </location>
</feature>
<keyword evidence="2" id="KW-0472">Membrane</keyword>
<organism evidence="4 5">
    <name type="scientific">Agromyces tropicus</name>
    <dbReference type="NCBI Taxonomy" id="555371"/>
    <lineage>
        <taxon>Bacteria</taxon>
        <taxon>Bacillati</taxon>
        <taxon>Actinomycetota</taxon>
        <taxon>Actinomycetes</taxon>
        <taxon>Micrococcales</taxon>
        <taxon>Microbacteriaceae</taxon>
        <taxon>Agromyces</taxon>
    </lineage>
</organism>
<evidence type="ECO:0000259" key="3">
    <source>
        <dbReference type="SMART" id="SM00460"/>
    </source>
</evidence>
<dbReference type="PANTHER" id="PTHR42736:SF1">
    <property type="entry name" value="PROTEIN-GLUTAMINE GAMMA-GLUTAMYLTRANSFERASE"/>
    <property type="match status" value="1"/>
</dbReference>
<feature type="transmembrane region" description="Helical" evidence="2">
    <location>
        <begin position="86"/>
        <end position="105"/>
    </location>
</feature>
<dbReference type="InterPro" id="IPR002931">
    <property type="entry name" value="Transglutaminase-like"/>
</dbReference>
<dbReference type="PANTHER" id="PTHR42736">
    <property type="entry name" value="PROTEIN-GLUTAMINE GAMMA-GLUTAMYLTRANSFERASE"/>
    <property type="match status" value="1"/>
</dbReference>
<dbReference type="RefSeq" id="WP_344375057.1">
    <property type="nucleotide sequence ID" value="NZ_BAAAPW010000004.1"/>
</dbReference>
<feature type="transmembrane region" description="Helical" evidence="2">
    <location>
        <begin position="30"/>
        <end position="52"/>
    </location>
</feature>
<proteinExistence type="predicted"/>
<feature type="transmembrane region" description="Helical" evidence="2">
    <location>
        <begin position="58"/>
        <end position="79"/>
    </location>
</feature>
<feature type="transmembrane region" description="Helical" evidence="2">
    <location>
        <begin position="239"/>
        <end position="260"/>
    </location>
</feature>
<keyword evidence="5" id="KW-1185">Reference proteome</keyword>
<reference evidence="4 5" key="1">
    <citation type="journal article" date="2019" name="Int. J. Syst. Evol. Microbiol.">
        <title>The Global Catalogue of Microorganisms (GCM) 10K type strain sequencing project: providing services to taxonomists for standard genome sequencing and annotation.</title>
        <authorList>
            <consortium name="The Broad Institute Genomics Platform"/>
            <consortium name="The Broad Institute Genome Sequencing Center for Infectious Disease"/>
            <person name="Wu L."/>
            <person name="Ma J."/>
        </authorList>
    </citation>
    <scope>NUCLEOTIDE SEQUENCE [LARGE SCALE GENOMIC DNA]</scope>
    <source>
        <strain evidence="4 5">JCM 15672</strain>
    </source>
</reference>